<evidence type="ECO:0000313" key="7">
    <source>
        <dbReference type="Ensembl" id="ENSACLP00000042020.1"/>
    </source>
</evidence>
<dbReference type="Ensembl" id="ENSACLT00000094732.1">
    <property type="protein sequence ID" value="ENSACLP00000042020.1"/>
    <property type="gene ID" value="ENSACLG00000000796.2"/>
</dbReference>
<dbReference type="GO" id="GO:0005886">
    <property type="term" value="C:plasma membrane"/>
    <property type="evidence" value="ECO:0007669"/>
    <property type="project" value="TreeGrafter"/>
</dbReference>
<dbReference type="InterPro" id="IPR052116">
    <property type="entry name" value="Centro_Cilium_Assembly"/>
</dbReference>
<keyword evidence="4" id="KW-0206">Cytoskeleton</keyword>
<gene>
    <name evidence="7" type="primary">LRRC45</name>
</gene>
<feature type="compositionally biased region" description="Polar residues" evidence="6">
    <location>
        <begin position="260"/>
        <end position="276"/>
    </location>
</feature>
<protein>
    <recommendedName>
        <fullName evidence="9">Leucine rich repeat containing 45</fullName>
    </recommendedName>
</protein>
<organism evidence="7 8">
    <name type="scientific">Astatotilapia calliptera</name>
    <name type="common">Eastern happy</name>
    <name type="synonym">Chromis callipterus</name>
    <dbReference type="NCBI Taxonomy" id="8154"/>
    <lineage>
        <taxon>Eukaryota</taxon>
        <taxon>Metazoa</taxon>
        <taxon>Chordata</taxon>
        <taxon>Craniata</taxon>
        <taxon>Vertebrata</taxon>
        <taxon>Euteleostomi</taxon>
        <taxon>Actinopterygii</taxon>
        <taxon>Neopterygii</taxon>
        <taxon>Teleostei</taxon>
        <taxon>Neoteleostei</taxon>
        <taxon>Acanthomorphata</taxon>
        <taxon>Ovalentaria</taxon>
        <taxon>Cichlomorphae</taxon>
        <taxon>Cichliformes</taxon>
        <taxon>Cichlidae</taxon>
        <taxon>African cichlids</taxon>
        <taxon>Pseudocrenilabrinae</taxon>
        <taxon>Haplochromini</taxon>
        <taxon>Astatotilapia</taxon>
    </lineage>
</organism>
<evidence type="ECO:0000256" key="1">
    <source>
        <dbReference type="ARBA" id="ARBA00004300"/>
    </source>
</evidence>
<evidence type="ECO:0008006" key="9">
    <source>
        <dbReference type="Google" id="ProtNLM"/>
    </source>
</evidence>
<evidence type="ECO:0000256" key="4">
    <source>
        <dbReference type="ARBA" id="ARBA00023212"/>
    </source>
</evidence>
<feature type="region of interest" description="Disordered" evidence="6">
    <location>
        <begin position="226"/>
        <end position="245"/>
    </location>
</feature>
<dbReference type="Proteomes" id="UP000265100">
    <property type="component" value="Chromosome 8"/>
</dbReference>
<dbReference type="InterPro" id="IPR032675">
    <property type="entry name" value="LRR_dom_sf"/>
</dbReference>
<keyword evidence="3 5" id="KW-0175">Coiled coil</keyword>
<evidence type="ECO:0000256" key="6">
    <source>
        <dbReference type="SAM" id="MobiDB-lite"/>
    </source>
</evidence>
<evidence type="ECO:0000256" key="3">
    <source>
        <dbReference type="ARBA" id="ARBA00023054"/>
    </source>
</evidence>
<name>A0AAX7SE97_ASTCA</name>
<dbReference type="SUPFAM" id="SSF52047">
    <property type="entry name" value="RNI-like"/>
    <property type="match status" value="1"/>
</dbReference>
<dbReference type="GO" id="GO:0005813">
    <property type="term" value="C:centrosome"/>
    <property type="evidence" value="ECO:0007669"/>
    <property type="project" value="UniProtKB-SubCell"/>
</dbReference>
<evidence type="ECO:0000256" key="5">
    <source>
        <dbReference type="SAM" id="Coils"/>
    </source>
</evidence>
<reference evidence="7" key="2">
    <citation type="submission" date="2025-08" db="UniProtKB">
        <authorList>
            <consortium name="Ensembl"/>
        </authorList>
    </citation>
    <scope>IDENTIFICATION</scope>
</reference>
<comment type="subcellular location">
    <subcellularLocation>
        <location evidence="1">Cytoplasm</location>
        <location evidence="1">Cytoskeleton</location>
        <location evidence="1">Microtubule organizing center</location>
        <location evidence="1">Centrosome</location>
    </subcellularLocation>
</comment>
<feature type="compositionally biased region" description="Basic and acidic residues" evidence="6">
    <location>
        <begin position="229"/>
        <end position="241"/>
    </location>
</feature>
<dbReference type="PANTHER" id="PTHR23170:SF3">
    <property type="entry name" value="LEUCINE-RICH REPEAT-CONTAINING PROTEIN 45"/>
    <property type="match status" value="1"/>
</dbReference>
<sequence>MEDFRRIYLRLCKEGGVEPQEGVVAQLQESRSAQGSRLDLSGQSLSADTCSVLAKAFHKDTVFTEVSLSDCMLSEEGFYLIAQCLCVLRLCFYCSQGNNLRSSGAEVLGQLLAQNKTLRRLVLEWNALGVWDEAFSLFCSGLVSNCALTQLDLRNNQINHHGASALALALKRNSTLEVLDLRWNNIGLLGGRSMLEALQNNKSIVQLEMAGNNIPSDTLKALEQATGHNSDRRSTLRESRSRTQVLSKEIQTLKEEKGRQVTSHSRTADTTGQPFTSKKHFSQRSDQKSTTCLNTGLLILPALAPPMTEAALALSEQKNQNMGELLSRLKAEKEEQREQHSKARKKEHEVQSDGSFTFQWCKSQQQLIFELKQELTTSTAELKLRLAQAEDRLESEKRRSKQALDDMDGLRQKEVEHINRHLEESERALQDRIFKLEGQRIQLEEELSKAKAAFVAERAQAEEELGRVRAQVRLEEQEHASSLEEKLRSVRSSLQEVQLHCSQQKQTISELQAKNSQQSIEMDGLRRRIEELQQELCCKDQEKVAEVSRVRVELQEQIGHLQAERTAQGALKEKISALERELKVLSSNHREALLDKESEMSSMLEKLRLKEAEIHRIREDEANRASYLQSAVLSYIHGSPLGHHSSLQK</sequence>
<proteinExistence type="predicted"/>
<evidence type="ECO:0000313" key="8">
    <source>
        <dbReference type="Proteomes" id="UP000265100"/>
    </source>
</evidence>
<feature type="region of interest" description="Disordered" evidence="6">
    <location>
        <begin position="252"/>
        <end position="287"/>
    </location>
</feature>
<feature type="coiled-coil region" evidence="5">
    <location>
        <begin position="312"/>
        <end position="595"/>
    </location>
</feature>
<dbReference type="PANTHER" id="PTHR23170">
    <property type="entry name" value="NY-REN-58 ANTIGEN"/>
    <property type="match status" value="1"/>
</dbReference>
<dbReference type="Pfam" id="PF13516">
    <property type="entry name" value="LRR_6"/>
    <property type="match status" value="2"/>
</dbReference>
<evidence type="ECO:0000256" key="2">
    <source>
        <dbReference type="ARBA" id="ARBA00022490"/>
    </source>
</evidence>
<accession>A0AAX7SE97</accession>
<reference evidence="7" key="3">
    <citation type="submission" date="2025-09" db="UniProtKB">
        <authorList>
            <consortium name="Ensembl"/>
        </authorList>
    </citation>
    <scope>IDENTIFICATION</scope>
</reference>
<dbReference type="GeneTree" id="ENSGT00940000154003"/>
<keyword evidence="2" id="KW-0963">Cytoplasm</keyword>
<dbReference type="Gene3D" id="3.80.10.10">
    <property type="entry name" value="Ribonuclease Inhibitor"/>
    <property type="match status" value="2"/>
</dbReference>
<dbReference type="InterPro" id="IPR001611">
    <property type="entry name" value="Leu-rich_rpt"/>
</dbReference>
<keyword evidence="8" id="KW-1185">Reference proteome</keyword>
<dbReference type="AlphaFoldDB" id="A0AAX7SE97"/>
<reference evidence="7" key="1">
    <citation type="submission" date="2018-05" db="EMBL/GenBank/DDBJ databases">
        <authorList>
            <person name="Datahose"/>
        </authorList>
    </citation>
    <scope>NUCLEOTIDE SEQUENCE</scope>
</reference>
<dbReference type="SMART" id="SM00368">
    <property type="entry name" value="LRR_RI"/>
    <property type="match status" value="4"/>
</dbReference>